<evidence type="ECO:0000256" key="3">
    <source>
        <dbReference type="ARBA" id="ARBA00012274"/>
    </source>
</evidence>
<dbReference type="InterPro" id="IPR033909">
    <property type="entry name" value="RNR_small"/>
</dbReference>
<evidence type="ECO:0000256" key="5">
    <source>
        <dbReference type="ARBA" id="ARBA00022705"/>
    </source>
</evidence>
<keyword evidence="5" id="KW-0235">DNA replication</keyword>
<dbReference type="EMBL" id="AF282130">
    <property type="protein sequence ID" value="AAG30080.1"/>
    <property type="molecule type" value="Genomic_DNA"/>
</dbReference>
<dbReference type="GO" id="GO:0006260">
    <property type="term" value="P:DNA replication"/>
    <property type="evidence" value="ECO:0007669"/>
    <property type="project" value="UniProtKB-KW"/>
</dbReference>
<evidence type="ECO:0000256" key="6">
    <source>
        <dbReference type="ARBA" id="ARBA00022723"/>
    </source>
</evidence>
<name>Q9DHA7_MEHV1</name>
<sequence length="355" mass="40055">MNNPVHAAGNPPNNYFSLDGTDLHLSERGATSPKGSDGGDLASPYVNNCHITTAQYFYVPECPDIGNLRSLSIMNRWTETEFVIADDLEDVGKLSEDEKNFYRFLFTFLSAADDLVNLNIDSLLSLFTQKDIHHYYFEQECIEAVHSRAYSIIQLMLFSNDQAARQEYVTSTLRSPAILSKLEWLERRVAECTSIAEKYILMILIEGIFFTASFAAIAYLRVNNLFVVTCQINNLISRDEAIHVEASCCIFKNYLAGPKPTTARIHTLFKEAVRLECEFLRTAAPRTSNIINIDAICSYVRYSADRLLRALDILPIYDEPKPPADFPLVLMSAASNTNFFERRNTAYSGSVSNDL</sequence>
<dbReference type="HAMAP" id="MF_04028">
    <property type="entry name" value="HSV_RIR2"/>
    <property type="match status" value="1"/>
</dbReference>
<dbReference type="Gene3D" id="1.10.620.20">
    <property type="entry name" value="Ribonucleotide Reductase, subunit A"/>
    <property type="match status" value="1"/>
</dbReference>
<comment type="cofactor">
    <cofactor evidence="1">
        <name>Fe cation</name>
        <dbReference type="ChEBI" id="CHEBI:24875"/>
    </cofactor>
</comment>
<evidence type="ECO:0000256" key="11">
    <source>
        <dbReference type="ARBA" id="ARBA00023136"/>
    </source>
</evidence>
<dbReference type="InterPro" id="IPR009078">
    <property type="entry name" value="Ferritin-like_SF"/>
</dbReference>
<dbReference type="InterPro" id="IPR034715">
    <property type="entry name" value="HSV_RIR2"/>
</dbReference>
<reference evidence="13 14" key="2">
    <citation type="journal article" date="2001" name="J. Virol.">
        <title>The genome of turkey herpesvirus.</title>
        <authorList>
            <person name="Afonso C.L."/>
            <person name="Tulman E.R."/>
            <person name="Lu Z."/>
            <person name="Zsak L."/>
            <person name="Rock D.L."/>
            <person name="Kutish G.F."/>
        </authorList>
    </citation>
    <scope>NUCLEOTIDE SEQUENCE [LARGE SCALE GENOMIC DNA]</scope>
    <source>
        <strain evidence="13">FC126</strain>
    </source>
</reference>
<accession>Q9DHA7</accession>
<dbReference type="GO" id="GO:0046872">
    <property type="term" value="F:metal ion binding"/>
    <property type="evidence" value="ECO:0007669"/>
    <property type="project" value="UniProtKB-KW"/>
</dbReference>
<evidence type="ECO:0000313" key="13">
    <source>
        <dbReference type="EMBL" id="AAG45778.1"/>
    </source>
</evidence>
<keyword evidence="10" id="KW-0408">Iron</keyword>
<proteinExistence type="inferred from homology"/>
<evidence type="ECO:0000256" key="9">
    <source>
        <dbReference type="ARBA" id="ARBA00023002"/>
    </source>
</evidence>
<dbReference type="OrthoDB" id="4477at10239"/>
<keyword evidence="14" id="KW-1185">Reference proteome</keyword>
<organism evidence="13 14">
    <name type="scientific">Meleagrid herpesvirus 1</name>
    <name type="common">MeHV-1</name>
    <name type="synonym">Turkey herpesvirus</name>
    <dbReference type="NCBI Taxonomy" id="37108"/>
    <lineage>
        <taxon>Viruses</taxon>
        <taxon>Duplodnaviria</taxon>
        <taxon>Heunggongvirae</taxon>
        <taxon>Peploviricota</taxon>
        <taxon>Herviviricetes</taxon>
        <taxon>Herpesvirales</taxon>
        <taxon>Orthoherpesviridae</taxon>
        <taxon>Alphaherpesvirinae</taxon>
        <taxon>Mardivirus</taxon>
        <taxon>Mardivirus meleagridalpha1</taxon>
    </lineage>
</organism>
<dbReference type="PANTHER" id="PTHR23409:SF18">
    <property type="entry name" value="RIBONUCLEOSIDE-DIPHOSPHATE REDUCTASE SUBUNIT M2"/>
    <property type="match status" value="1"/>
</dbReference>
<dbReference type="EMBL" id="AF291866">
    <property type="protein sequence ID" value="AAG45778.1"/>
    <property type="molecule type" value="Genomic_DNA"/>
</dbReference>
<dbReference type="GO" id="GO:0004748">
    <property type="term" value="F:ribonucleoside-diphosphate reductase activity, thioredoxin disulfide as acceptor"/>
    <property type="evidence" value="ECO:0007669"/>
    <property type="project" value="UniProtKB-EC"/>
</dbReference>
<organismHost>
    <name type="scientific">Gallus gallus</name>
    <name type="common">Chicken</name>
    <dbReference type="NCBI Taxonomy" id="9031"/>
</organismHost>
<dbReference type="CDD" id="cd01049">
    <property type="entry name" value="RNRR2"/>
    <property type="match status" value="1"/>
</dbReference>
<keyword evidence="6" id="KW-0479">Metal-binding</keyword>
<evidence type="ECO:0000256" key="2">
    <source>
        <dbReference type="ARBA" id="ARBA00009303"/>
    </source>
</evidence>
<dbReference type="GO" id="GO:0009263">
    <property type="term" value="P:deoxyribonucleotide biosynthetic process"/>
    <property type="evidence" value="ECO:0007669"/>
    <property type="project" value="InterPro"/>
</dbReference>
<dbReference type="RefSeq" id="NP_073334.1">
    <property type="nucleotide sequence ID" value="NC_002641.1"/>
</dbReference>
<dbReference type="InterPro" id="IPR000358">
    <property type="entry name" value="RNR_small_fam"/>
</dbReference>
<dbReference type="Proteomes" id="UP000175168">
    <property type="component" value="Segment"/>
</dbReference>
<keyword evidence="8" id="KW-1133">Transmembrane helix</keyword>
<dbReference type="UniPathway" id="UPA00326"/>
<evidence type="ECO:0000313" key="14">
    <source>
        <dbReference type="Proteomes" id="UP000175168"/>
    </source>
</evidence>
<evidence type="ECO:0000256" key="4">
    <source>
        <dbReference type="ARBA" id="ARBA00022692"/>
    </source>
</evidence>
<keyword evidence="9" id="KW-0560">Oxidoreductase</keyword>
<keyword evidence="7" id="KW-1043">Host membrane</keyword>
<organismHost>
    <name type="scientific">Meleagris gallopavo</name>
    <name type="common">Wild turkey</name>
    <dbReference type="NCBI Taxonomy" id="9103"/>
</organismHost>
<evidence type="ECO:0000256" key="1">
    <source>
        <dbReference type="ARBA" id="ARBA00001962"/>
    </source>
</evidence>
<dbReference type="InterPro" id="IPR030475">
    <property type="entry name" value="RNR_small_AS"/>
</dbReference>
<evidence type="ECO:0000256" key="8">
    <source>
        <dbReference type="ARBA" id="ARBA00022989"/>
    </source>
</evidence>
<dbReference type="GeneID" id="918499"/>
<reference evidence="12" key="1">
    <citation type="journal article" date="2001" name="J. Gen. Virol.">
        <title>The genome of herpesvirus of turkeys: comparative analysis with Marek's disease viruses.</title>
        <authorList>
            <person name="Kingham B.F."/>
            <person name="Zelnik V."/>
            <person name="Kopacek J."/>
            <person name="Majerciak V."/>
            <person name="Ney E."/>
            <person name="Schmidt C.J."/>
        </authorList>
    </citation>
    <scope>NUCLEOTIDE SEQUENCE</scope>
    <source>
        <strain evidence="12">FC126</strain>
    </source>
</reference>
<comment type="similarity">
    <text evidence="2">Belongs to the ribonucleoside diphosphate reductase small chain family.</text>
</comment>
<dbReference type="InterPro" id="IPR012348">
    <property type="entry name" value="RNR-like"/>
</dbReference>
<protein>
    <recommendedName>
        <fullName evidence="3">ribonucleoside-diphosphate reductase</fullName>
        <ecNumber evidence="3">1.17.4.1</ecNumber>
    </recommendedName>
</protein>
<dbReference type="PANTHER" id="PTHR23409">
    <property type="entry name" value="RIBONUCLEOSIDE-DIPHOSPHATE REDUCTASE SMALL CHAIN"/>
    <property type="match status" value="1"/>
</dbReference>
<keyword evidence="4" id="KW-0812">Transmembrane</keyword>
<dbReference type="EC" id="1.17.4.1" evidence="3"/>
<evidence type="ECO:0000256" key="7">
    <source>
        <dbReference type="ARBA" id="ARBA00022870"/>
    </source>
</evidence>
<dbReference type="Pfam" id="PF00268">
    <property type="entry name" value="Ribonuc_red_sm"/>
    <property type="match status" value="1"/>
</dbReference>
<dbReference type="KEGG" id="vg:918499"/>
<evidence type="ECO:0000256" key="10">
    <source>
        <dbReference type="ARBA" id="ARBA00023004"/>
    </source>
</evidence>
<reference evidence="12" key="3">
    <citation type="submission" date="2004-11" db="EMBL/GenBank/DDBJ databases">
        <authorList>
            <person name="Aouacheria A.J."/>
            <person name="Banyai M."/>
            <person name="Rigal D."/>
            <person name="Schmidt C.J."/>
            <person name="Gillet G."/>
        </authorList>
    </citation>
    <scope>NUCLEOTIDE SEQUENCE</scope>
    <source>
        <strain evidence="12">FC126</strain>
    </source>
</reference>
<dbReference type="SUPFAM" id="SSF47240">
    <property type="entry name" value="Ferritin-like"/>
    <property type="match status" value="1"/>
</dbReference>
<gene>
    <name evidence="13" type="primary">HVT048</name>
    <name evidence="12" type="synonym">UL40</name>
</gene>
<dbReference type="PROSITE" id="PS00368">
    <property type="entry name" value="RIBORED_SMALL"/>
    <property type="match status" value="1"/>
</dbReference>
<evidence type="ECO:0000313" key="12">
    <source>
        <dbReference type="EMBL" id="AAG30080.1"/>
    </source>
</evidence>
<keyword evidence="11" id="KW-0472">Membrane</keyword>